<dbReference type="NCBIfam" id="TIGR01352">
    <property type="entry name" value="tonB_Cterm"/>
    <property type="match status" value="1"/>
</dbReference>
<evidence type="ECO:0000256" key="4">
    <source>
        <dbReference type="ARBA" id="ARBA00022475"/>
    </source>
</evidence>
<name>A0A2U3BC47_9VIBR</name>
<dbReference type="GO" id="GO:0015031">
    <property type="term" value="P:protein transport"/>
    <property type="evidence" value="ECO:0007669"/>
    <property type="project" value="UniProtKB-UniRule"/>
</dbReference>
<comment type="subcellular location">
    <subcellularLocation>
        <location evidence="1 10">Cell inner membrane</location>
        <topology evidence="1 10">Single-pass membrane protein</topology>
        <orientation evidence="1 10">Periplasmic side</orientation>
    </subcellularLocation>
</comment>
<dbReference type="GO" id="GO:0015891">
    <property type="term" value="P:siderophore transport"/>
    <property type="evidence" value="ECO:0007669"/>
    <property type="project" value="InterPro"/>
</dbReference>
<dbReference type="PROSITE" id="PS52015">
    <property type="entry name" value="TONB_CTD"/>
    <property type="match status" value="1"/>
</dbReference>
<dbReference type="OrthoDB" id="1628901at2"/>
<evidence type="ECO:0000256" key="9">
    <source>
        <dbReference type="ARBA" id="ARBA00023136"/>
    </source>
</evidence>
<dbReference type="InterPro" id="IPR006260">
    <property type="entry name" value="TonB/TolA_C"/>
</dbReference>
<dbReference type="InterPro" id="IPR037682">
    <property type="entry name" value="TonB_C"/>
</dbReference>
<organism evidence="13 14">
    <name type="scientific">Vibrio albus</name>
    <dbReference type="NCBI Taxonomy" id="2200953"/>
    <lineage>
        <taxon>Bacteria</taxon>
        <taxon>Pseudomonadati</taxon>
        <taxon>Pseudomonadota</taxon>
        <taxon>Gammaproteobacteria</taxon>
        <taxon>Vibrionales</taxon>
        <taxon>Vibrionaceae</taxon>
        <taxon>Vibrio</taxon>
    </lineage>
</organism>
<evidence type="ECO:0000313" key="13">
    <source>
        <dbReference type="EMBL" id="PWI34358.1"/>
    </source>
</evidence>
<gene>
    <name evidence="13" type="ORF">DI392_04400</name>
</gene>
<reference evidence="13 14" key="1">
    <citation type="submission" date="2018-05" db="EMBL/GenBank/DDBJ databases">
        <title>Vibrio limimaris sp. nov., isolated from marine sediment.</title>
        <authorList>
            <person name="Li C.-M."/>
        </authorList>
    </citation>
    <scope>NUCLEOTIDE SEQUENCE [LARGE SCALE GENOMIC DNA]</scope>
    <source>
        <strain evidence="13 14">E4404</strain>
    </source>
</reference>
<keyword evidence="10" id="KW-0735">Signal-anchor</keyword>
<evidence type="ECO:0000313" key="14">
    <source>
        <dbReference type="Proteomes" id="UP000245362"/>
    </source>
</evidence>
<dbReference type="SUPFAM" id="SSF74653">
    <property type="entry name" value="TolA/TonB C-terminal domain"/>
    <property type="match status" value="1"/>
</dbReference>
<feature type="domain" description="TonB C-terminal" evidence="12">
    <location>
        <begin position="126"/>
        <end position="218"/>
    </location>
</feature>
<dbReference type="PRINTS" id="PR01374">
    <property type="entry name" value="TONBPROTEIN"/>
</dbReference>
<evidence type="ECO:0000256" key="10">
    <source>
        <dbReference type="RuleBase" id="RU362123"/>
    </source>
</evidence>
<evidence type="ECO:0000256" key="5">
    <source>
        <dbReference type="ARBA" id="ARBA00022519"/>
    </source>
</evidence>
<comment type="function">
    <text evidence="10">Interacts with outer membrane receptor proteins that carry out high-affinity binding and energy dependent uptake into the periplasmic space of specific substrates. It could act to transduce energy from the cytoplasmic membrane to specific energy-requiring processes in the outer membrane, resulting in the release into the periplasm of ligands bound by these outer membrane proteins.</text>
</comment>
<dbReference type="InterPro" id="IPR003538">
    <property type="entry name" value="TonB"/>
</dbReference>
<dbReference type="AlphaFoldDB" id="A0A2U3BC47"/>
<keyword evidence="7 10" id="KW-0653">Protein transport</keyword>
<dbReference type="GO" id="GO:0030288">
    <property type="term" value="C:outer membrane-bounded periplasmic space"/>
    <property type="evidence" value="ECO:0007669"/>
    <property type="project" value="InterPro"/>
</dbReference>
<evidence type="ECO:0000256" key="7">
    <source>
        <dbReference type="ARBA" id="ARBA00022927"/>
    </source>
</evidence>
<dbReference type="PANTHER" id="PTHR33446:SF14">
    <property type="entry name" value="PROTEIN TONB"/>
    <property type="match status" value="1"/>
</dbReference>
<keyword evidence="3 10" id="KW-0813">Transport</keyword>
<dbReference type="Proteomes" id="UP000245362">
    <property type="component" value="Unassembled WGS sequence"/>
</dbReference>
<dbReference type="Pfam" id="PF03544">
    <property type="entry name" value="TonB_C"/>
    <property type="match status" value="1"/>
</dbReference>
<dbReference type="Gene3D" id="3.30.1150.10">
    <property type="match status" value="1"/>
</dbReference>
<dbReference type="EMBL" id="QFWT01000002">
    <property type="protein sequence ID" value="PWI34358.1"/>
    <property type="molecule type" value="Genomic_DNA"/>
</dbReference>
<keyword evidence="5 10" id="KW-0997">Cell inner membrane</keyword>
<keyword evidence="4 10" id="KW-1003">Cell membrane</keyword>
<keyword evidence="8" id="KW-1133">Transmembrane helix</keyword>
<comment type="caution">
    <text evidence="13">The sequence shown here is derived from an EMBL/GenBank/DDBJ whole genome shotgun (WGS) entry which is preliminary data.</text>
</comment>
<evidence type="ECO:0000259" key="12">
    <source>
        <dbReference type="PROSITE" id="PS52015"/>
    </source>
</evidence>
<evidence type="ECO:0000256" key="8">
    <source>
        <dbReference type="ARBA" id="ARBA00022989"/>
    </source>
</evidence>
<evidence type="ECO:0000256" key="3">
    <source>
        <dbReference type="ARBA" id="ARBA00022448"/>
    </source>
</evidence>
<dbReference type="InterPro" id="IPR051045">
    <property type="entry name" value="TonB-dependent_transducer"/>
</dbReference>
<keyword evidence="14" id="KW-1185">Reference proteome</keyword>
<dbReference type="GO" id="GO:0005886">
    <property type="term" value="C:plasma membrane"/>
    <property type="evidence" value="ECO:0007669"/>
    <property type="project" value="UniProtKB-SubCell"/>
</dbReference>
<feature type="compositionally biased region" description="Basic and acidic residues" evidence="11">
    <location>
        <begin position="51"/>
        <end position="75"/>
    </location>
</feature>
<sequence length="218" mass="24587">MKRLLLSFPLAVTTTAVLFSLMVWMVGIDAGRSPEQESVARFDLLMAESESEAKQRTRRLPDPPEKPKVAPEEKPTAVSPSSQPLESALPDLPELKMDFAVEGLAVSAPDAPAEVNPMAEQVTDIGQNQQVMPLHRMEPRYPRRALSRKIEGYVVLSFSIDKTGVPTDIEIVESEPRRIFDREARRALKRWKYQPQMVNGSPVKRAGQKVRLEFRIQQ</sequence>
<keyword evidence="9" id="KW-0472">Membrane</keyword>
<dbReference type="GO" id="GO:0055085">
    <property type="term" value="P:transmembrane transport"/>
    <property type="evidence" value="ECO:0007669"/>
    <property type="project" value="InterPro"/>
</dbReference>
<proteinExistence type="inferred from homology"/>
<dbReference type="PANTHER" id="PTHR33446">
    <property type="entry name" value="PROTEIN TONB-RELATED"/>
    <property type="match status" value="1"/>
</dbReference>
<comment type="similarity">
    <text evidence="2 10">Belongs to the TonB family.</text>
</comment>
<accession>A0A2U3BC47</accession>
<dbReference type="FunFam" id="3.30.1150.10:FF:000006">
    <property type="entry name" value="Protein TonB"/>
    <property type="match status" value="1"/>
</dbReference>
<protein>
    <recommendedName>
        <fullName evidence="10">Protein TonB</fullName>
    </recommendedName>
</protein>
<dbReference type="RefSeq" id="WP_109318695.1">
    <property type="nucleotide sequence ID" value="NZ_QFWT01000002.1"/>
</dbReference>
<dbReference type="GO" id="GO:0031992">
    <property type="term" value="F:energy transducer activity"/>
    <property type="evidence" value="ECO:0007669"/>
    <property type="project" value="InterPro"/>
</dbReference>
<evidence type="ECO:0000256" key="11">
    <source>
        <dbReference type="SAM" id="MobiDB-lite"/>
    </source>
</evidence>
<evidence type="ECO:0000256" key="6">
    <source>
        <dbReference type="ARBA" id="ARBA00022692"/>
    </source>
</evidence>
<feature type="region of interest" description="Disordered" evidence="11">
    <location>
        <begin position="50"/>
        <end position="88"/>
    </location>
</feature>
<evidence type="ECO:0000256" key="2">
    <source>
        <dbReference type="ARBA" id="ARBA00006555"/>
    </source>
</evidence>
<keyword evidence="6" id="KW-0812">Transmembrane</keyword>
<evidence type="ECO:0000256" key="1">
    <source>
        <dbReference type="ARBA" id="ARBA00004383"/>
    </source>
</evidence>